<keyword evidence="2" id="KW-1185">Reference proteome</keyword>
<sequence>MTDTKSKDEVKVKKIKGQVSEEEQNEADKLVKALDKARIKY</sequence>
<accession>A0ABN7VD31</accession>
<dbReference type="EMBL" id="CAJVQB010012861">
    <property type="protein sequence ID" value="CAG8758418.1"/>
    <property type="molecule type" value="Genomic_DNA"/>
</dbReference>
<dbReference type="Proteomes" id="UP000789901">
    <property type="component" value="Unassembled WGS sequence"/>
</dbReference>
<evidence type="ECO:0000313" key="1">
    <source>
        <dbReference type="EMBL" id="CAG8758418.1"/>
    </source>
</evidence>
<organism evidence="1 2">
    <name type="scientific">Gigaspora margarita</name>
    <dbReference type="NCBI Taxonomy" id="4874"/>
    <lineage>
        <taxon>Eukaryota</taxon>
        <taxon>Fungi</taxon>
        <taxon>Fungi incertae sedis</taxon>
        <taxon>Mucoromycota</taxon>
        <taxon>Glomeromycotina</taxon>
        <taxon>Glomeromycetes</taxon>
        <taxon>Diversisporales</taxon>
        <taxon>Gigasporaceae</taxon>
        <taxon>Gigaspora</taxon>
    </lineage>
</organism>
<protein>
    <submittedName>
        <fullName evidence="1">40739_t:CDS:1</fullName>
    </submittedName>
</protein>
<reference evidence="1 2" key="1">
    <citation type="submission" date="2021-06" db="EMBL/GenBank/DDBJ databases">
        <authorList>
            <person name="Kallberg Y."/>
            <person name="Tangrot J."/>
            <person name="Rosling A."/>
        </authorList>
    </citation>
    <scope>NUCLEOTIDE SEQUENCE [LARGE SCALE GENOMIC DNA]</scope>
    <source>
        <strain evidence="1 2">120-4 pot B 10/14</strain>
    </source>
</reference>
<comment type="caution">
    <text evidence="1">The sequence shown here is derived from an EMBL/GenBank/DDBJ whole genome shotgun (WGS) entry which is preliminary data.</text>
</comment>
<gene>
    <name evidence="1" type="ORF">GMARGA_LOCUS17186</name>
</gene>
<evidence type="ECO:0000313" key="2">
    <source>
        <dbReference type="Proteomes" id="UP000789901"/>
    </source>
</evidence>
<name>A0ABN7VD31_GIGMA</name>
<proteinExistence type="predicted"/>